<sequence>MSRHGRVELSDTPIRVGVSLSECRASGGVIHRDLWICGLSLTVHCPPPARRPTRMIDRPGCRATRSAPATMIAMSRRPQVITRRTLAAVLAGPVVLTGVLATATATAAPGEQREALGSAAGTDGLDPALAVAYTLAEQAAHAEGVPLSITSGYRTPAEQQALWEDGLATYGSPEEARRWVLPPEESTHVSGQAVDVGPQAGAQWLERNGNRWGLCRTYANEWWHFELATIPGGSCPPLRPDASER</sequence>
<accession>Q5YUU3</accession>
<dbReference type="InterPro" id="IPR009045">
    <property type="entry name" value="Zn_M74/Hedgehog-like"/>
</dbReference>
<dbReference type="SUPFAM" id="SSF55166">
    <property type="entry name" value="Hedgehog/DD-peptidase"/>
    <property type="match status" value="1"/>
</dbReference>
<dbReference type="GO" id="GO:0008233">
    <property type="term" value="F:peptidase activity"/>
    <property type="evidence" value="ECO:0007669"/>
    <property type="project" value="InterPro"/>
</dbReference>
<dbReference type="Proteomes" id="UP000006820">
    <property type="component" value="Chromosome"/>
</dbReference>
<dbReference type="Pfam" id="PF02557">
    <property type="entry name" value="VanY"/>
    <property type="match status" value="1"/>
</dbReference>
<dbReference type="CDD" id="cd14846">
    <property type="entry name" value="Peptidase_M15_like"/>
    <property type="match status" value="1"/>
</dbReference>
<feature type="transmembrane region" description="Helical" evidence="1">
    <location>
        <begin position="86"/>
        <end position="108"/>
    </location>
</feature>
<dbReference type="AlphaFoldDB" id="Q5YUU3"/>
<dbReference type="GO" id="GO:0006508">
    <property type="term" value="P:proteolysis"/>
    <property type="evidence" value="ECO:0007669"/>
    <property type="project" value="InterPro"/>
</dbReference>
<evidence type="ECO:0000313" key="4">
    <source>
        <dbReference type="Proteomes" id="UP000006820"/>
    </source>
</evidence>
<dbReference type="Gene3D" id="3.30.1380.10">
    <property type="match status" value="1"/>
</dbReference>
<dbReference type="HOGENOM" id="CLU_1132683_0_0_11"/>
<evidence type="ECO:0000256" key="1">
    <source>
        <dbReference type="SAM" id="Phobius"/>
    </source>
</evidence>
<dbReference type="STRING" id="247156.NFA_32010"/>
<dbReference type="PANTHER" id="PTHR34385:SF1">
    <property type="entry name" value="PEPTIDOGLYCAN L-ALANYL-D-GLUTAMATE ENDOPEPTIDASE CWLK"/>
    <property type="match status" value="1"/>
</dbReference>
<dbReference type="KEGG" id="nfa:NFA_32010"/>
<keyword evidence="1" id="KW-1133">Transmembrane helix</keyword>
<protein>
    <recommendedName>
        <fullName evidence="2">D-alanyl-D-alanine carboxypeptidase-like core domain-containing protein</fullName>
    </recommendedName>
</protein>
<gene>
    <name evidence="3" type="ordered locus">NFA_32010</name>
</gene>
<reference evidence="3 4" key="1">
    <citation type="journal article" date="2004" name="Proc. Natl. Acad. Sci. U.S.A.">
        <title>The complete genomic sequence of Nocardia farcinica IFM 10152.</title>
        <authorList>
            <person name="Ishikawa J."/>
            <person name="Yamashita A."/>
            <person name="Mikami Y."/>
            <person name="Hoshino Y."/>
            <person name="Kurita H."/>
            <person name="Hotta K."/>
            <person name="Shiba T."/>
            <person name="Hattori M."/>
        </authorList>
    </citation>
    <scope>NUCLEOTIDE SEQUENCE [LARGE SCALE GENOMIC DNA]</scope>
    <source>
        <strain evidence="3 4">IFM 10152</strain>
    </source>
</reference>
<name>Q5YUU3_NOCFA</name>
<dbReference type="InterPro" id="IPR003709">
    <property type="entry name" value="VanY-like_core_dom"/>
</dbReference>
<evidence type="ECO:0000259" key="2">
    <source>
        <dbReference type="Pfam" id="PF02557"/>
    </source>
</evidence>
<dbReference type="EMBL" id="AP006618">
    <property type="protein sequence ID" value="BAD58048.1"/>
    <property type="molecule type" value="Genomic_DNA"/>
</dbReference>
<keyword evidence="4" id="KW-1185">Reference proteome</keyword>
<feature type="domain" description="D-alanyl-D-alanine carboxypeptidase-like core" evidence="2">
    <location>
        <begin position="125"/>
        <end position="211"/>
    </location>
</feature>
<dbReference type="PANTHER" id="PTHR34385">
    <property type="entry name" value="D-ALANYL-D-ALANINE CARBOXYPEPTIDASE"/>
    <property type="match status" value="1"/>
</dbReference>
<keyword evidence="1" id="KW-0472">Membrane</keyword>
<organism evidence="3 4">
    <name type="scientific">Nocardia farcinica (strain IFM 10152)</name>
    <dbReference type="NCBI Taxonomy" id="247156"/>
    <lineage>
        <taxon>Bacteria</taxon>
        <taxon>Bacillati</taxon>
        <taxon>Actinomycetota</taxon>
        <taxon>Actinomycetes</taxon>
        <taxon>Mycobacteriales</taxon>
        <taxon>Nocardiaceae</taxon>
        <taxon>Nocardia</taxon>
    </lineage>
</organism>
<proteinExistence type="predicted"/>
<dbReference type="InterPro" id="IPR052179">
    <property type="entry name" value="DD-CPase-like"/>
</dbReference>
<evidence type="ECO:0000313" key="3">
    <source>
        <dbReference type="EMBL" id="BAD58048.1"/>
    </source>
</evidence>
<dbReference type="eggNOG" id="COG1876">
    <property type="taxonomic scope" value="Bacteria"/>
</dbReference>
<keyword evidence="1" id="KW-0812">Transmembrane</keyword>